<dbReference type="Proteomes" id="UP000008311">
    <property type="component" value="Unassembled WGS sequence"/>
</dbReference>
<feature type="compositionally biased region" description="Low complexity" evidence="1">
    <location>
        <begin position="9"/>
        <end position="20"/>
    </location>
</feature>
<proteinExistence type="predicted"/>
<name>B9TFJ1_RICCO</name>
<gene>
    <name evidence="2" type="ORF">RCOM_1863390</name>
</gene>
<reference evidence="3" key="1">
    <citation type="journal article" date="2010" name="Nat. Biotechnol.">
        <title>Draft genome sequence of the oilseed species Ricinus communis.</title>
        <authorList>
            <person name="Chan A.P."/>
            <person name="Crabtree J."/>
            <person name="Zhao Q."/>
            <person name="Lorenzi H."/>
            <person name="Orvis J."/>
            <person name="Puiu D."/>
            <person name="Melake-Berhan A."/>
            <person name="Jones K.M."/>
            <person name="Redman J."/>
            <person name="Chen G."/>
            <person name="Cahoon E.B."/>
            <person name="Gedil M."/>
            <person name="Stanke M."/>
            <person name="Haas B.J."/>
            <person name="Wortman J.R."/>
            <person name="Fraser-Liggett C.M."/>
            <person name="Ravel J."/>
            <person name="Rabinowicz P.D."/>
        </authorList>
    </citation>
    <scope>NUCLEOTIDE SEQUENCE [LARGE SCALE GENOMIC DNA]</scope>
    <source>
        <strain evidence="3">cv. Hale</strain>
    </source>
</reference>
<protein>
    <submittedName>
        <fullName evidence="2">Uncharacterized protein</fullName>
    </submittedName>
</protein>
<feature type="compositionally biased region" description="Low complexity" evidence="1">
    <location>
        <begin position="61"/>
        <end position="73"/>
    </location>
</feature>
<evidence type="ECO:0000313" key="3">
    <source>
        <dbReference type="Proteomes" id="UP000008311"/>
    </source>
</evidence>
<dbReference type="AlphaFoldDB" id="B9TFJ1"/>
<sequence>MAAFDRARGAGPPARGPGPHRAADQSPDACAGRVRRARREEGARPAGHHGQPPARPDHRAPPGALHRAAAAARVQPDRGLPAPASAAHGRRDRRLALNCARRPPAKVPSFDGEDCTDVSPSGLRRRSSLSRRHLNAAHSRAQRKPPEILGLQRVSLPLG</sequence>
<evidence type="ECO:0000256" key="1">
    <source>
        <dbReference type="SAM" id="MobiDB-lite"/>
    </source>
</evidence>
<feature type="compositionally biased region" description="Basic residues" evidence="1">
    <location>
        <begin position="123"/>
        <end position="143"/>
    </location>
</feature>
<dbReference type="EMBL" id="EQ979834">
    <property type="protein sequence ID" value="EEF25374.1"/>
    <property type="molecule type" value="Genomic_DNA"/>
</dbReference>
<accession>B9TFJ1</accession>
<dbReference type="InParanoid" id="B9TFJ1"/>
<evidence type="ECO:0000313" key="2">
    <source>
        <dbReference type="EMBL" id="EEF25374.1"/>
    </source>
</evidence>
<feature type="region of interest" description="Disordered" evidence="1">
    <location>
        <begin position="1"/>
        <end position="159"/>
    </location>
</feature>
<organism evidence="2 3">
    <name type="scientific">Ricinus communis</name>
    <name type="common">Castor bean</name>
    <dbReference type="NCBI Taxonomy" id="3988"/>
    <lineage>
        <taxon>Eukaryota</taxon>
        <taxon>Viridiplantae</taxon>
        <taxon>Streptophyta</taxon>
        <taxon>Embryophyta</taxon>
        <taxon>Tracheophyta</taxon>
        <taxon>Spermatophyta</taxon>
        <taxon>Magnoliopsida</taxon>
        <taxon>eudicotyledons</taxon>
        <taxon>Gunneridae</taxon>
        <taxon>Pentapetalae</taxon>
        <taxon>rosids</taxon>
        <taxon>fabids</taxon>
        <taxon>Malpighiales</taxon>
        <taxon>Euphorbiaceae</taxon>
        <taxon>Acalyphoideae</taxon>
        <taxon>Acalypheae</taxon>
        <taxon>Ricinus</taxon>
    </lineage>
</organism>
<keyword evidence="3" id="KW-1185">Reference proteome</keyword>